<dbReference type="EMBL" id="DS995261">
    <property type="protein sequence ID" value="EDZ38362.1"/>
    <property type="molecule type" value="Genomic_DNA"/>
</dbReference>
<reference evidence="1" key="2">
    <citation type="journal article" date="2008" name="PLoS Biol.">
        <title>Population genomic analysis of strain variation in Leptospirillum group II bacteria involved in acid mine drainage formation.</title>
        <authorList>
            <person name="Simmons S.L."/>
            <person name="Dibartolo G."/>
            <person name="Denef V.J."/>
            <person name="Goltsman D.S."/>
            <person name="Thelen M.P."/>
            <person name="Banfield J.F."/>
        </authorList>
    </citation>
    <scope>NUCLEOTIDE SEQUENCE [LARGE SCALE GENOMIC DNA]</scope>
</reference>
<evidence type="ECO:0000313" key="1">
    <source>
        <dbReference type="EMBL" id="EDZ38362.1"/>
    </source>
</evidence>
<reference evidence="1" key="1">
    <citation type="journal article" date="2004" name="Nature">
        <title>Community structure and metabolism through reconstruction of microbial genomes from the environment.</title>
        <authorList>
            <person name="Tyson G.W."/>
            <person name="Chapman J."/>
            <person name="Hugenholtz P."/>
            <person name="Allen E.E."/>
            <person name="Ram R.J."/>
            <person name="Richardson P.M."/>
            <person name="Solovyev V.V."/>
            <person name="Rubin E.M."/>
            <person name="Rokhsar D.S."/>
            <person name="Banfield J.F."/>
        </authorList>
    </citation>
    <scope>NUCLEOTIDE SEQUENCE [LARGE SCALE GENOMIC DNA]</scope>
</reference>
<dbReference type="AlphaFoldDB" id="B6AQ43"/>
<sequence length="151" mass="16974">MYIPKSLLIVLFTVILASGVGYTYKHFRPNPSKVQTPQPAHVPSHVSPKSLEDVKTMILGTWTYTEITNPPQGVDPDLFYNLGVNKWTKIVFKAGGICTIYRALHTAENWGNGDSCQWSPITNKFVDTGERWYGVRIGVKPYTAFQIILIT</sequence>
<organism evidence="1">
    <name type="scientific">Leptospirillum sp. Group II '5-way CG'</name>
    <dbReference type="NCBI Taxonomy" id="419541"/>
    <lineage>
        <taxon>Bacteria</taxon>
        <taxon>Pseudomonadati</taxon>
        <taxon>Nitrospirota</taxon>
        <taxon>Nitrospiria</taxon>
        <taxon>Nitrospirales</taxon>
        <taxon>Nitrospiraceae</taxon>
        <taxon>Leptospirillum</taxon>
    </lineage>
</organism>
<accession>B6AQ43</accession>
<name>B6AQ43_9BACT</name>
<proteinExistence type="predicted"/>
<protein>
    <submittedName>
        <fullName evidence="1">Uncharacterized protein</fullName>
    </submittedName>
</protein>
<gene>
    <name evidence="1" type="ORF">CGL2_10965011</name>
</gene>